<proteinExistence type="inferred from homology"/>
<dbReference type="Proteomes" id="UP000032160">
    <property type="component" value="Chromosome I"/>
</dbReference>
<dbReference type="InterPro" id="IPR051288">
    <property type="entry name" value="Serum_paraoxonase/arylesterase"/>
</dbReference>
<dbReference type="RefSeq" id="WP_043949744.1">
    <property type="nucleotide sequence ID" value="NZ_HG966617.1"/>
</dbReference>
<reference evidence="5 6" key="1">
    <citation type="journal article" date="2014" name="Front. Genet.">
        <title>Genome and metabolic network of "Candidatus Phaeomarinobacter ectocarpi" Ec32, a new candidate genus of Alphaproteobacteria frequently associated with brown algae.</title>
        <authorList>
            <person name="Dittami S.M."/>
            <person name="Barbeyron T."/>
            <person name="Boyen C."/>
            <person name="Cambefort J."/>
            <person name="Collet G."/>
            <person name="Delage L."/>
            <person name="Gobet A."/>
            <person name="Groisillier A."/>
            <person name="Leblanc C."/>
            <person name="Michel G."/>
            <person name="Scornet D."/>
            <person name="Siegel A."/>
            <person name="Tapia J.E."/>
            <person name="Tonon T."/>
        </authorList>
    </citation>
    <scope>NUCLEOTIDE SEQUENCE [LARGE SCALE GENOMIC DNA]</scope>
    <source>
        <strain evidence="5 6">Ec32</strain>
    </source>
</reference>
<dbReference type="OrthoDB" id="1158171at2"/>
<name>X5M752_9HYPH</name>
<evidence type="ECO:0000256" key="3">
    <source>
        <dbReference type="ARBA" id="ARBA00023157"/>
    </source>
</evidence>
<dbReference type="HOGENOM" id="CLU_049839_0_1_5"/>
<evidence type="ECO:0000313" key="6">
    <source>
        <dbReference type="Proteomes" id="UP000032160"/>
    </source>
</evidence>
<evidence type="ECO:0000256" key="4">
    <source>
        <dbReference type="ARBA" id="ARBA00023180"/>
    </source>
</evidence>
<dbReference type="Gene3D" id="2.120.10.30">
    <property type="entry name" value="TolB, C-terminal domain"/>
    <property type="match status" value="1"/>
</dbReference>
<gene>
    <name evidence="5" type="ORF">BN1012_Phect714</name>
</gene>
<comment type="similarity">
    <text evidence="1">Belongs to the paraoxonase family.</text>
</comment>
<evidence type="ECO:0000256" key="1">
    <source>
        <dbReference type="ARBA" id="ARBA00008595"/>
    </source>
</evidence>
<dbReference type="EC" id="3.1.1.2" evidence="5"/>
<evidence type="ECO:0000256" key="2">
    <source>
        <dbReference type="ARBA" id="ARBA00022801"/>
    </source>
</evidence>
<dbReference type="PANTHER" id="PTHR11799">
    <property type="entry name" value="PARAOXONASE"/>
    <property type="match status" value="1"/>
</dbReference>
<keyword evidence="2 5" id="KW-0378">Hydrolase</keyword>
<dbReference type="PANTHER" id="PTHR11799:SF12">
    <property type="entry name" value="PARAOXONASE-RELATED"/>
    <property type="match status" value="1"/>
</dbReference>
<keyword evidence="6" id="KW-1185">Reference proteome</keyword>
<keyword evidence="4" id="KW-0325">Glycoprotein</keyword>
<dbReference type="EMBL" id="HG966617">
    <property type="protein sequence ID" value="CDO58928.1"/>
    <property type="molecule type" value="Genomic_DNA"/>
</dbReference>
<dbReference type="AlphaFoldDB" id="X5M752"/>
<accession>X5M752</accession>
<dbReference type="PRINTS" id="PR01785">
    <property type="entry name" value="PARAOXONASE"/>
</dbReference>
<dbReference type="SUPFAM" id="SSF63829">
    <property type="entry name" value="Calcium-dependent phosphotriesterase"/>
    <property type="match status" value="1"/>
</dbReference>
<dbReference type="GO" id="GO:0004064">
    <property type="term" value="F:arylesterase activity"/>
    <property type="evidence" value="ECO:0007669"/>
    <property type="project" value="UniProtKB-EC"/>
</dbReference>
<sequence length="375" mass="39471">MNRFLKIALILVAVVVVLASAFYVRTMNWMGEFTTITRKFDGESCTRVQGVPGPEDVAIDRSRGIAYISAYDRRLASSDDPGASGVRGGIYVMDLTADAAGLFLRPITPLMPEAFRPHGISLFTAADGTRTLMAVNHPGGDDHTVEIFDLSDDDVLTHRRTVRDPLIMSPNDVAAVSPEAFYVTNDHDRPGQDGRTMAALFASPITTVVYHDGSASQVVADELALANGVAVSGDMSKVYVAELLARTLHIFDRDAATGELTLSDQVFLGTGVDNIDVAEDGALWIGAHPQLATFGEHAADPANLSPSQIVVVRQFEGGGGEASTAYLDDGSEISASSVGATFKNLLVIGAVFDPAVLVCDMGGDVAAPSAAAGQN</sequence>
<dbReference type="KEGG" id="pect:BN1012_Phect714"/>
<dbReference type="InterPro" id="IPR002640">
    <property type="entry name" value="Arylesterase"/>
</dbReference>
<dbReference type="Pfam" id="PF01731">
    <property type="entry name" value="Arylesterase"/>
    <property type="match status" value="1"/>
</dbReference>
<keyword evidence="3" id="KW-1015">Disulfide bond</keyword>
<organism evidence="5 6">
    <name type="scientific">Candidatus Phaeomarinibacter ectocarpi</name>
    <dbReference type="NCBI Taxonomy" id="1458461"/>
    <lineage>
        <taxon>Bacteria</taxon>
        <taxon>Pseudomonadati</taxon>
        <taxon>Pseudomonadota</taxon>
        <taxon>Alphaproteobacteria</taxon>
        <taxon>Hyphomicrobiales</taxon>
        <taxon>Parvibaculaceae</taxon>
        <taxon>Candidatus Phaeomarinibacter</taxon>
    </lineage>
</organism>
<dbReference type="STRING" id="1458461.BN1012_Phect714"/>
<evidence type="ECO:0000313" key="5">
    <source>
        <dbReference type="EMBL" id="CDO58928.1"/>
    </source>
</evidence>
<dbReference type="InterPro" id="IPR011042">
    <property type="entry name" value="6-blade_b-propeller_TolB-like"/>
</dbReference>
<protein>
    <submittedName>
        <fullName evidence="5">Serum paraoxonase/arylesterase 2</fullName>
        <ecNumber evidence="5">3.1.1.2</ecNumber>
    </submittedName>
</protein>